<dbReference type="GO" id="GO:0006508">
    <property type="term" value="P:proteolysis"/>
    <property type="evidence" value="ECO:0007669"/>
    <property type="project" value="InterPro"/>
</dbReference>
<gene>
    <name evidence="2" type="ORF">LCPAC103_01750</name>
</gene>
<dbReference type="Gene3D" id="3.40.50.12660">
    <property type="match status" value="1"/>
</dbReference>
<dbReference type="EMBL" id="MK500491">
    <property type="protein sequence ID" value="QBK90494.1"/>
    <property type="molecule type" value="Genomic_DNA"/>
</dbReference>
<name>A0A481Z3R5_9VIRU</name>
<feature type="domain" description="Peptidase C14 caspase" evidence="1">
    <location>
        <begin position="2"/>
        <end position="234"/>
    </location>
</feature>
<dbReference type="PANTHER" id="PTHR48104:SF30">
    <property type="entry name" value="METACASPASE-1"/>
    <property type="match status" value="1"/>
</dbReference>
<dbReference type="PANTHER" id="PTHR48104">
    <property type="entry name" value="METACASPASE-4"/>
    <property type="match status" value="1"/>
</dbReference>
<reference evidence="2" key="1">
    <citation type="journal article" date="2019" name="MBio">
        <title>Virus Genomes from Deep Sea Sediments Expand the Ocean Megavirome and Support Independent Origins of Viral Gigantism.</title>
        <authorList>
            <person name="Backstrom D."/>
            <person name="Yutin N."/>
            <person name="Jorgensen S.L."/>
            <person name="Dharamshi J."/>
            <person name="Homa F."/>
            <person name="Zaremba-Niedwiedzka K."/>
            <person name="Spang A."/>
            <person name="Wolf Y.I."/>
            <person name="Koonin E.V."/>
            <person name="Ettema T.J."/>
        </authorList>
    </citation>
    <scope>NUCLEOTIDE SEQUENCE</scope>
</reference>
<proteinExistence type="predicted"/>
<dbReference type="Pfam" id="PF00656">
    <property type="entry name" value="Peptidase_C14"/>
    <property type="match status" value="1"/>
</dbReference>
<evidence type="ECO:0000259" key="1">
    <source>
        <dbReference type="Pfam" id="PF00656"/>
    </source>
</evidence>
<dbReference type="GO" id="GO:0004197">
    <property type="term" value="F:cysteine-type endopeptidase activity"/>
    <property type="evidence" value="ECO:0007669"/>
    <property type="project" value="InterPro"/>
</dbReference>
<evidence type="ECO:0000313" key="2">
    <source>
        <dbReference type="EMBL" id="QBK90494.1"/>
    </source>
</evidence>
<sequence>MKQALLIGINYIGTRGELRGCINDIQNVHDMLLSRSYSEHNITVLTDLTEEKPTRANIIHHFKKLIYNSASQLYFHYAGHGSQIRDTDGDEEDGLDECLIPVDYKSAGVIVDDELKEILMLLRADQKLFAVMDCCHSGTGLDLRYNLYVRVGGSDLVLVQNKRVAATLGQCVLLSGCQDSQTSADAYIDDKSQGAMTYAFLEALPEAKNLVALMASIKKTLKEKGYSQVPNLSTGTRMSLKAKLDI</sequence>
<dbReference type="InterPro" id="IPR050452">
    <property type="entry name" value="Metacaspase"/>
</dbReference>
<protein>
    <submittedName>
        <fullName evidence="2">Caspase</fullName>
    </submittedName>
</protein>
<dbReference type="InterPro" id="IPR029030">
    <property type="entry name" value="Caspase-like_dom_sf"/>
</dbReference>
<organism evidence="2">
    <name type="scientific">Pithovirus LCPAC103</name>
    <dbReference type="NCBI Taxonomy" id="2506588"/>
    <lineage>
        <taxon>Viruses</taxon>
        <taxon>Pithoviruses</taxon>
    </lineage>
</organism>
<dbReference type="SUPFAM" id="SSF52129">
    <property type="entry name" value="Caspase-like"/>
    <property type="match status" value="1"/>
</dbReference>
<dbReference type="InterPro" id="IPR011600">
    <property type="entry name" value="Pept_C14_caspase"/>
</dbReference>
<accession>A0A481Z3R5</accession>